<protein>
    <recommendedName>
        <fullName evidence="3">Cupin</fullName>
    </recommendedName>
</protein>
<dbReference type="STRING" id="1578165.BKG68_20870"/>
<dbReference type="RefSeq" id="WP_083016157.1">
    <property type="nucleotide sequence ID" value="NZ_MVII01000014.1"/>
</dbReference>
<dbReference type="OrthoDB" id="5136387at2"/>
<dbReference type="SUPFAM" id="SSF51197">
    <property type="entry name" value="Clavaminate synthase-like"/>
    <property type="match status" value="1"/>
</dbReference>
<dbReference type="Gene3D" id="2.60.120.650">
    <property type="entry name" value="Cupin"/>
    <property type="match status" value="1"/>
</dbReference>
<gene>
    <name evidence="1" type="ORF">BST43_12625</name>
</gene>
<reference evidence="1 2" key="1">
    <citation type="submission" date="2016-12" db="EMBL/GenBank/DDBJ databases">
        <title>The new phylogeny of genus Mycobacterium.</title>
        <authorList>
            <person name="Tortoli E."/>
            <person name="Trovato A."/>
            <person name="Cirillo D.M."/>
        </authorList>
    </citation>
    <scope>NUCLEOTIDE SEQUENCE [LARGE SCALE GENOMIC DNA]</scope>
    <source>
        <strain evidence="1 2">CCUG 66554</strain>
    </source>
</reference>
<proteinExistence type="predicted"/>
<dbReference type="Proteomes" id="UP000192434">
    <property type="component" value="Unassembled WGS sequence"/>
</dbReference>
<evidence type="ECO:0008006" key="3">
    <source>
        <dbReference type="Google" id="ProtNLM"/>
    </source>
</evidence>
<evidence type="ECO:0000313" key="2">
    <source>
        <dbReference type="Proteomes" id="UP000192434"/>
    </source>
</evidence>
<name>A0A1X0J6Y6_9MYCO</name>
<comment type="caution">
    <text evidence="1">The sequence shown here is derived from an EMBL/GenBank/DDBJ whole genome shotgun (WGS) entry which is preliminary data.</text>
</comment>
<evidence type="ECO:0000313" key="1">
    <source>
        <dbReference type="EMBL" id="ORB57740.1"/>
    </source>
</evidence>
<accession>A0A1X0J6Y6</accession>
<dbReference type="AlphaFoldDB" id="A0A1X0J6Y6"/>
<sequence>MFIEDPRWQEFVTDQSPRYEETVLLPGLVSEPAAITARIAAAVASAAAAGGKGLRLRGFRGSEFDFRLTEKLSRTAPGDGQPLTEWLAGGADGRPACVAINDVSSWDLGLAALAQSVVRSLAPGRDLVSGADIYTFIADVEWTPFGIHKDDEPSLIFHLGPGTKELWVWPSDGIDHHRLFENPSLGKVSFDFDRLLPGASRYTLRPGDFVCIPRGRYHLFRNAGPSMFLGVTLFPPDIRKSFSDLMVGHFGARLEEAGEPCSFADVSRTAMDALRDPEALAGLATTMELAAAKQRTAGYLRAPKVAALRTGAPPADAVFGWAYPGVVECVAGAQRTHLVARGRDIAFGGAVDLDELLALAGEFTADELDGVLAAKLDDDRRRQVANALWRFGALDLVSALPATRAACAASA</sequence>
<dbReference type="EMBL" id="MVII01000014">
    <property type="protein sequence ID" value="ORB57740.1"/>
    <property type="molecule type" value="Genomic_DNA"/>
</dbReference>
<organism evidence="1 2">
    <name type="scientific">Mycobacteroides saopaulense</name>
    <dbReference type="NCBI Taxonomy" id="1578165"/>
    <lineage>
        <taxon>Bacteria</taxon>
        <taxon>Bacillati</taxon>
        <taxon>Actinomycetota</taxon>
        <taxon>Actinomycetes</taxon>
        <taxon>Mycobacteriales</taxon>
        <taxon>Mycobacteriaceae</taxon>
        <taxon>Mycobacteroides</taxon>
    </lineage>
</organism>